<accession>A0A0S6UCF9</accession>
<dbReference type="PROSITE" id="PS51746">
    <property type="entry name" value="PPM_2"/>
    <property type="match status" value="1"/>
</dbReference>
<keyword evidence="2" id="KW-1133">Transmembrane helix</keyword>
<keyword evidence="2" id="KW-0812">Transmembrane</keyword>
<feature type="transmembrane region" description="Helical" evidence="2">
    <location>
        <begin position="92"/>
        <end position="108"/>
    </location>
</feature>
<feature type="transmembrane region" description="Helical" evidence="2">
    <location>
        <begin position="29"/>
        <end position="47"/>
    </location>
</feature>
<dbReference type="InterPro" id="IPR036457">
    <property type="entry name" value="PPM-type-like_dom_sf"/>
</dbReference>
<dbReference type="InterPro" id="IPR052016">
    <property type="entry name" value="Bact_Sigma-Reg"/>
</dbReference>
<feature type="transmembrane region" description="Helical" evidence="2">
    <location>
        <begin position="258"/>
        <end position="276"/>
    </location>
</feature>
<dbReference type="InterPro" id="IPR045768">
    <property type="entry name" value="SpoIIE_N"/>
</dbReference>
<evidence type="ECO:0000256" key="1">
    <source>
        <dbReference type="ARBA" id="ARBA00022801"/>
    </source>
</evidence>
<dbReference type="Pfam" id="PF19732">
    <property type="entry name" value="SpoIIE_N"/>
    <property type="match status" value="1"/>
</dbReference>
<sequence>MVKAVVFMSGQTRAHSMRQQTGVLAGSEFFLDVLLLGAVFFLVRAALLEELFPFGPAVIIAVGARRRLLWPAVVVAAVSAWLAGLPQVYSRLLIFLFLGLACTLYPSLNQRGPLTRATLAPVAITLVRGLGLTLWQPSFYGWVQVIFEALLAWGLSLGLVETATARRQEERLLGGGLFLLGLLLGLQGWQVSGLSIQGIISRYILLLAALAGGAGTGAAAGAAVGFLPSLSALITPSLAGLMAFTGLVAGSLKNLGKPGVISGFLLAHLVLANYFLGSDGVQAALRESGLAVLFLVATPPLLVYYFREFLAVPVAAQQAPADTSPRDNLKVALKSLAQNLKFHGFNESPLETVRQVARAACRGCPAGKVCWELEGEQMLNTLQELLHRGSQGPLTLAALPEWLASRCNRGRELLAALTTRAGKGQPQPLEDGLTNWLASIFDNLAVMVENRGIKKENSAGSGTGQPALKISVGMAATPRHRAEVTGDAFVAATLEPGRQLLILGDGMGAGREAADASGTALELLQDLLAAGFSPELALRTVNMVLLLRTTRENFTTIDLAMVNCHNGQTEFYKLGACPSFIQGKDGVKILRSHSLPVGILEDLQVEALKEELQEGDLLVMVSDGVLEAHRDLNEKEKWVSKALQRAGDARPQEIADRLLKQARALAGGNPPDDMTVVVARVEKAASA</sequence>
<feature type="domain" description="PPM-type phosphatase" evidence="3">
    <location>
        <begin position="471"/>
        <end position="681"/>
    </location>
</feature>
<gene>
    <name evidence="4" type="ORF">MTY_1206</name>
</gene>
<dbReference type="SMART" id="SM00331">
    <property type="entry name" value="PP2C_SIG"/>
    <property type="match status" value="1"/>
</dbReference>
<protein>
    <submittedName>
        <fullName evidence="4">Serine phosphatase RsbU, regulator of sigma subunit</fullName>
    </submittedName>
</protein>
<dbReference type="Proteomes" id="UP000063718">
    <property type="component" value="Unassembled WGS sequence"/>
</dbReference>
<dbReference type="Gene3D" id="3.60.40.10">
    <property type="entry name" value="PPM-type phosphatase domain"/>
    <property type="match status" value="1"/>
</dbReference>
<feature type="transmembrane region" description="Helical" evidence="2">
    <location>
        <begin position="141"/>
        <end position="160"/>
    </location>
</feature>
<keyword evidence="2" id="KW-0472">Membrane</keyword>
<proteinExistence type="predicted"/>
<feature type="transmembrane region" description="Helical" evidence="2">
    <location>
        <begin position="288"/>
        <end position="306"/>
    </location>
</feature>
<dbReference type="AlphaFoldDB" id="A0A0S6UCF9"/>
<dbReference type="GO" id="GO:0016791">
    <property type="term" value="F:phosphatase activity"/>
    <property type="evidence" value="ECO:0007669"/>
    <property type="project" value="TreeGrafter"/>
</dbReference>
<evidence type="ECO:0000256" key="2">
    <source>
        <dbReference type="SAM" id="Phobius"/>
    </source>
</evidence>
<evidence type="ECO:0000259" key="3">
    <source>
        <dbReference type="PROSITE" id="PS51746"/>
    </source>
</evidence>
<reference evidence="4" key="1">
    <citation type="journal article" date="2014" name="Gene">
        <title>Genome-guided analysis of transformation efficiency and carbon dioxide assimilation by Moorella thermoacetica Y72.</title>
        <authorList>
            <person name="Tsukahara K."/>
            <person name="Kita A."/>
            <person name="Nakashimada Y."/>
            <person name="Hoshino T."/>
            <person name="Murakami K."/>
        </authorList>
    </citation>
    <scope>NUCLEOTIDE SEQUENCE [LARGE SCALE GENOMIC DNA]</scope>
    <source>
        <strain evidence="4">Y72</strain>
    </source>
</reference>
<dbReference type="InterPro" id="IPR001932">
    <property type="entry name" value="PPM-type_phosphatase-like_dom"/>
</dbReference>
<dbReference type="PANTHER" id="PTHR43156">
    <property type="entry name" value="STAGE II SPORULATION PROTEIN E-RELATED"/>
    <property type="match status" value="1"/>
</dbReference>
<dbReference type="EMBL" id="DF238840">
    <property type="protein sequence ID" value="GAF25869.1"/>
    <property type="molecule type" value="Genomic_DNA"/>
</dbReference>
<organism evidence="4">
    <name type="scientific">Moorella thermoacetica Y72</name>
    <dbReference type="NCBI Taxonomy" id="1325331"/>
    <lineage>
        <taxon>Bacteria</taxon>
        <taxon>Bacillati</taxon>
        <taxon>Bacillota</taxon>
        <taxon>Clostridia</taxon>
        <taxon>Neomoorellales</taxon>
        <taxon>Neomoorellaceae</taxon>
        <taxon>Neomoorella</taxon>
    </lineage>
</organism>
<dbReference type="Pfam" id="PF07228">
    <property type="entry name" value="SpoIIE"/>
    <property type="match status" value="1"/>
</dbReference>
<dbReference type="PANTHER" id="PTHR43156:SF2">
    <property type="entry name" value="STAGE II SPORULATION PROTEIN E"/>
    <property type="match status" value="1"/>
</dbReference>
<feature type="transmembrane region" description="Helical" evidence="2">
    <location>
        <begin position="233"/>
        <end position="252"/>
    </location>
</feature>
<name>A0A0S6UCF9_NEOTH</name>
<keyword evidence="1" id="KW-0378">Hydrolase</keyword>
<evidence type="ECO:0000313" key="4">
    <source>
        <dbReference type="EMBL" id="GAF25869.1"/>
    </source>
</evidence>
<dbReference type="SUPFAM" id="SSF81606">
    <property type="entry name" value="PP2C-like"/>
    <property type="match status" value="1"/>
</dbReference>
<feature type="transmembrane region" description="Helical" evidence="2">
    <location>
        <begin position="203"/>
        <end position="226"/>
    </location>
</feature>
<feature type="transmembrane region" description="Helical" evidence="2">
    <location>
        <begin position="68"/>
        <end position="86"/>
    </location>
</feature>
<feature type="transmembrane region" description="Helical" evidence="2">
    <location>
        <begin position="172"/>
        <end position="191"/>
    </location>
</feature>